<dbReference type="EMBL" id="AGNL01036311">
    <property type="protein sequence ID" value="EJK54134.1"/>
    <property type="molecule type" value="Genomic_DNA"/>
</dbReference>
<evidence type="ECO:0000313" key="2">
    <source>
        <dbReference type="EMBL" id="EJK54134.1"/>
    </source>
</evidence>
<sequence length="168" mass="17514">STDGTRGPLRDGQGRVVRATDSTGGSSRWPPQRLDRRAVRPTDRPSFFPDEALEDPTEGGDGGAGLPHLSDYYLGLGRLVRPELAAVGGPHPTLGAMDGGEGGTVSSRGTDAGDFGLVGRLPRGADIPPWTERSRTVRPHPPAGDQRASSAGVSIDANGQADGRRNEL</sequence>
<feature type="compositionally biased region" description="Basic and acidic residues" evidence="1">
    <location>
        <begin position="33"/>
        <end position="43"/>
    </location>
</feature>
<feature type="region of interest" description="Disordered" evidence="1">
    <location>
        <begin position="1"/>
        <end position="68"/>
    </location>
</feature>
<dbReference type="AlphaFoldDB" id="K0RPC4"/>
<protein>
    <submittedName>
        <fullName evidence="2">Uncharacterized protein</fullName>
    </submittedName>
</protein>
<accession>K0RPC4</accession>
<gene>
    <name evidence="2" type="ORF">THAOC_26304</name>
</gene>
<organism evidence="2 3">
    <name type="scientific">Thalassiosira oceanica</name>
    <name type="common">Marine diatom</name>
    <dbReference type="NCBI Taxonomy" id="159749"/>
    <lineage>
        <taxon>Eukaryota</taxon>
        <taxon>Sar</taxon>
        <taxon>Stramenopiles</taxon>
        <taxon>Ochrophyta</taxon>
        <taxon>Bacillariophyta</taxon>
        <taxon>Coscinodiscophyceae</taxon>
        <taxon>Thalassiosirophycidae</taxon>
        <taxon>Thalassiosirales</taxon>
        <taxon>Thalassiosiraceae</taxon>
        <taxon>Thalassiosira</taxon>
    </lineage>
</organism>
<feature type="non-terminal residue" evidence="2">
    <location>
        <position position="1"/>
    </location>
</feature>
<feature type="region of interest" description="Disordered" evidence="1">
    <location>
        <begin position="89"/>
        <end position="168"/>
    </location>
</feature>
<proteinExistence type="predicted"/>
<keyword evidence="3" id="KW-1185">Reference proteome</keyword>
<evidence type="ECO:0000256" key="1">
    <source>
        <dbReference type="SAM" id="MobiDB-lite"/>
    </source>
</evidence>
<name>K0RPC4_THAOC</name>
<dbReference type="Proteomes" id="UP000266841">
    <property type="component" value="Unassembled WGS sequence"/>
</dbReference>
<reference evidence="2 3" key="1">
    <citation type="journal article" date="2012" name="Genome Biol.">
        <title>Genome and low-iron response of an oceanic diatom adapted to chronic iron limitation.</title>
        <authorList>
            <person name="Lommer M."/>
            <person name="Specht M."/>
            <person name="Roy A.S."/>
            <person name="Kraemer L."/>
            <person name="Andreson R."/>
            <person name="Gutowska M.A."/>
            <person name="Wolf J."/>
            <person name="Bergner S.V."/>
            <person name="Schilhabel M.B."/>
            <person name="Klostermeier U.C."/>
            <person name="Beiko R.G."/>
            <person name="Rosenstiel P."/>
            <person name="Hippler M."/>
            <person name="Laroche J."/>
        </authorList>
    </citation>
    <scope>NUCLEOTIDE SEQUENCE [LARGE SCALE GENOMIC DNA]</scope>
    <source>
        <strain evidence="2 3">CCMP1005</strain>
    </source>
</reference>
<comment type="caution">
    <text evidence="2">The sequence shown here is derived from an EMBL/GenBank/DDBJ whole genome shotgun (WGS) entry which is preliminary data.</text>
</comment>
<evidence type="ECO:0000313" key="3">
    <source>
        <dbReference type="Proteomes" id="UP000266841"/>
    </source>
</evidence>